<protein>
    <submittedName>
        <fullName evidence="1">Uncharacterized protein</fullName>
    </submittedName>
</protein>
<gene>
    <name evidence="1" type="ORF">PGLA2088_LOCUS11285</name>
</gene>
<sequence length="91" mass="9961">AITEEAFKAPWLVVVDGREGRLVAGDPVVVYRDGQLAEKNGVDEDIHTASWRGTVRARGEDSMYTVEDEAQALHQVSSGDLHVDSARVQKV</sequence>
<name>A0A813IQJ5_POLGL</name>
<dbReference type="EMBL" id="CAJNNW010012970">
    <property type="protein sequence ID" value="CAE8654912.1"/>
    <property type="molecule type" value="Genomic_DNA"/>
</dbReference>
<comment type="caution">
    <text evidence="1">The sequence shown here is derived from an EMBL/GenBank/DDBJ whole genome shotgun (WGS) entry which is preliminary data.</text>
</comment>
<feature type="non-terminal residue" evidence="1">
    <location>
        <position position="1"/>
    </location>
</feature>
<reference evidence="1" key="1">
    <citation type="submission" date="2021-02" db="EMBL/GenBank/DDBJ databases">
        <authorList>
            <person name="Dougan E. K."/>
            <person name="Rhodes N."/>
            <person name="Thang M."/>
            <person name="Chan C."/>
        </authorList>
    </citation>
    <scope>NUCLEOTIDE SEQUENCE</scope>
</reference>
<evidence type="ECO:0000313" key="2">
    <source>
        <dbReference type="Proteomes" id="UP000626109"/>
    </source>
</evidence>
<evidence type="ECO:0000313" key="1">
    <source>
        <dbReference type="EMBL" id="CAE8654912.1"/>
    </source>
</evidence>
<dbReference type="Proteomes" id="UP000626109">
    <property type="component" value="Unassembled WGS sequence"/>
</dbReference>
<accession>A0A813IQJ5</accession>
<proteinExistence type="predicted"/>
<dbReference type="AlphaFoldDB" id="A0A813IQJ5"/>
<organism evidence="1 2">
    <name type="scientific">Polarella glacialis</name>
    <name type="common">Dinoflagellate</name>
    <dbReference type="NCBI Taxonomy" id="89957"/>
    <lineage>
        <taxon>Eukaryota</taxon>
        <taxon>Sar</taxon>
        <taxon>Alveolata</taxon>
        <taxon>Dinophyceae</taxon>
        <taxon>Suessiales</taxon>
        <taxon>Suessiaceae</taxon>
        <taxon>Polarella</taxon>
    </lineage>
</organism>